<dbReference type="OrthoDB" id="16079at2759"/>
<dbReference type="GO" id="GO:0003723">
    <property type="term" value="F:RNA binding"/>
    <property type="evidence" value="ECO:0007669"/>
    <property type="project" value="UniProtKB-UniRule"/>
</dbReference>
<keyword evidence="8" id="KW-0698">rRNA processing</keyword>
<name>A0A8H2VCC5_9SACH</name>
<gene>
    <name evidence="9" type="ORF">KABA2_02S01760</name>
</gene>
<evidence type="ECO:0000256" key="3">
    <source>
        <dbReference type="ARBA" id="ARBA00022679"/>
    </source>
</evidence>
<dbReference type="EC" id="2.1.1.-" evidence="8"/>
<proteinExistence type="inferred from homology"/>
<feature type="binding site" evidence="7">
    <location>
        <position position="76"/>
    </location>
    <ligand>
        <name>S-adenosyl-L-methionine</name>
        <dbReference type="ChEBI" id="CHEBI:59789"/>
    </ligand>
</feature>
<comment type="function">
    <text evidence="6">Mitochondrial transcription factor that confers selective promoter recognition on the core subunit of the yeast mitochondrial RNA polymerase. Interacts with DNA in a non-specific manner.</text>
</comment>
<dbReference type="Gene3D" id="1.10.8.100">
    <property type="entry name" value="Ribosomal RNA adenine dimethylase-like, domain 2"/>
    <property type="match status" value="1"/>
</dbReference>
<keyword evidence="3 7" id="KW-0808">Transferase</keyword>
<reference evidence="9 10" key="1">
    <citation type="submission" date="2020-05" db="EMBL/GenBank/DDBJ databases">
        <authorList>
            <person name="Casaregola S."/>
            <person name="Devillers H."/>
            <person name="Grondin C."/>
        </authorList>
    </citation>
    <scope>NUCLEOTIDE SEQUENCE [LARGE SCALE GENOMIC DNA]</scope>
    <source>
        <strain evidence="9 10">CLIB 1767</strain>
    </source>
</reference>
<dbReference type="InterPro" id="IPR029063">
    <property type="entry name" value="SAM-dependent_MTases_sf"/>
</dbReference>
<evidence type="ECO:0000313" key="10">
    <source>
        <dbReference type="Proteomes" id="UP000644660"/>
    </source>
</evidence>
<accession>A0A8H2VCC5</accession>
<keyword evidence="2 7" id="KW-0489">Methyltransferase</keyword>
<dbReference type="SUPFAM" id="SSF53335">
    <property type="entry name" value="S-adenosyl-L-methionine-dependent methyltransferases"/>
    <property type="match status" value="1"/>
</dbReference>
<dbReference type="GO" id="GO:0000179">
    <property type="term" value="F:rRNA (adenine-N6,N6-)-dimethyltransferase activity"/>
    <property type="evidence" value="ECO:0007669"/>
    <property type="project" value="UniProtKB-UniRule"/>
</dbReference>
<comment type="similarity">
    <text evidence="7 8">Belongs to the class I-like SAM-binding methyltransferase superfamily. rRNA adenine N(6)-methyltransferase family.</text>
</comment>
<dbReference type="Proteomes" id="UP000644660">
    <property type="component" value="Unassembled WGS sequence"/>
</dbReference>
<dbReference type="GeneID" id="64855807"/>
<sequence>MFKPLTSAQLSEIKVFYKFRYVISPAVLKTIFDKLRLEDTYGDCKDLKVLDLNAGPAQQSIVFNNRFHCKQHLLMDNRPQFTNFWERNLKKSHFQMSSQNPYDWESYLMLIDHQKLFVPEKQSRDHIHNKFLIMGNLTDKKEEGLLMQWFNCVGQKNWLQRFGRVKMLLWVPTSSARKLLAPAGTTQRAKCSLVCETFTDSKIIALTQDEESDLFDQKLLDKFDPIWVNYASTLPQKFSKTQKSPMCLLEINPLDFELNKGNWDYVTQHLMIQKNTPFLDGVEALGPGARDFFTKEINDSNFMKRSPSSFSTEEFIYLSDIYNRWPFKPDMFMNLFNAKQEE</sequence>
<evidence type="ECO:0000256" key="4">
    <source>
        <dbReference type="ARBA" id="ARBA00022691"/>
    </source>
</evidence>
<evidence type="ECO:0000313" key="9">
    <source>
        <dbReference type="EMBL" id="CAB4252673.1"/>
    </source>
</evidence>
<dbReference type="InterPro" id="IPR001737">
    <property type="entry name" value="KsgA/Erm"/>
</dbReference>
<dbReference type="PANTHER" id="PTHR11727:SF17">
    <property type="entry name" value="DIMETHYLADENOSINE TRANSFERASE 1, MITOCHONDRIAL"/>
    <property type="match status" value="1"/>
</dbReference>
<dbReference type="Pfam" id="PF00398">
    <property type="entry name" value="RrnaAD"/>
    <property type="match status" value="1"/>
</dbReference>
<comment type="caution">
    <text evidence="9">The sequence shown here is derived from an EMBL/GenBank/DDBJ whole genome shotgun (WGS) entry which is preliminary data.</text>
</comment>
<dbReference type="InterPro" id="IPR023165">
    <property type="entry name" value="rRNA_Ade_diMease-like_C"/>
</dbReference>
<dbReference type="Gene3D" id="3.40.50.150">
    <property type="entry name" value="Vaccinia Virus protein VP39"/>
    <property type="match status" value="1"/>
</dbReference>
<dbReference type="EMBL" id="CAEFZW010000002">
    <property type="protein sequence ID" value="CAB4252673.1"/>
    <property type="molecule type" value="Genomic_DNA"/>
</dbReference>
<evidence type="ECO:0000256" key="8">
    <source>
        <dbReference type="RuleBase" id="RU362106"/>
    </source>
</evidence>
<dbReference type="GO" id="GO:0034246">
    <property type="term" value="F:mitochondrial transcription factor activity"/>
    <property type="evidence" value="ECO:0007669"/>
    <property type="project" value="TreeGrafter"/>
</dbReference>
<organism evidence="9 10">
    <name type="scientific">Maudiozyma barnettii</name>
    <dbReference type="NCBI Taxonomy" id="61262"/>
    <lineage>
        <taxon>Eukaryota</taxon>
        <taxon>Fungi</taxon>
        <taxon>Dikarya</taxon>
        <taxon>Ascomycota</taxon>
        <taxon>Saccharomycotina</taxon>
        <taxon>Saccharomycetes</taxon>
        <taxon>Saccharomycetales</taxon>
        <taxon>Saccharomycetaceae</taxon>
        <taxon>Maudiozyma</taxon>
    </lineage>
</organism>
<evidence type="ECO:0000256" key="6">
    <source>
        <dbReference type="ARBA" id="ARBA00024915"/>
    </source>
</evidence>
<evidence type="ECO:0000256" key="5">
    <source>
        <dbReference type="ARBA" id="ARBA00022884"/>
    </source>
</evidence>
<evidence type="ECO:0000256" key="2">
    <source>
        <dbReference type="ARBA" id="ARBA00022603"/>
    </source>
</evidence>
<dbReference type="RefSeq" id="XP_041404711.1">
    <property type="nucleotide sequence ID" value="XM_041548777.1"/>
</dbReference>
<dbReference type="AlphaFoldDB" id="A0A8H2VCC5"/>
<dbReference type="GO" id="GO:0034245">
    <property type="term" value="C:mitochondrial DNA-directed RNA polymerase complex"/>
    <property type="evidence" value="ECO:0007669"/>
    <property type="project" value="TreeGrafter"/>
</dbReference>
<keyword evidence="10" id="KW-1185">Reference proteome</keyword>
<keyword evidence="4 7" id="KW-0949">S-adenosyl-L-methionine</keyword>
<comment type="caution">
    <text evidence="7">Lacks conserved residue(s) required for the propagation of feature annotation.</text>
</comment>
<comment type="subcellular location">
    <subcellularLocation>
        <location evidence="1">Mitochondrion</location>
    </subcellularLocation>
</comment>
<dbReference type="PROSITE" id="PS51689">
    <property type="entry name" value="SAM_RNA_A_N6_MT"/>
    <property type="match status" value="1"/>
</dbReference>
<protein>
    <recommendedName>
        <fullName evidence="8">rRNA adenine N(6)-methyltransferase</fullName>
        <ecNumber evidence="8">2.1.1.-</ecNumber>
    </recommendedName>
</protein>
<evidence type="ECO:0000256" key="1">
    <source>
        <dbReference type="ARBA" id="ARBA00004173"/>
    </source>
</evidence>
<feature type="binding site" evidence="7">
    <location>
        <position position="22"/>
    </location>
    <ligand>
        <name>S-adenosyl-L-methionine</name>
        <dbReference type="ChEBI" id="CHEBI:59789"/>
    </ligand>
</feature>
<evidence type="ECO:0000256" key="7">
    <source>
        <dbReference type="PROSITE-ProRule" id="PRU01026"/>
    </source>
</evidence>
<dbReference type="GO" id="GO:0005759">
    <property type="term" value="C:mitochondrial matrix"/>
    <property type="evidence" value="ECO:0007669"/>
    <property type="project" value="TreeGrafter"/>
</dbReference>
<keyword evidence="5 7" id="KW-0694">RNA-binding</keyword>
<dbReference type="GO" id="GO:0006391">
    <property type="term" value="P:transcription initiation at mitochondrial promoter"/>
    <property type="evidence" value="ECO:0007669"/>
    <property type="project" value="TreeGrafter"/>
</dbReference>
<feature type="binding site" evidence="7">
    <location>
        <position position="136"/>
    </location>
    <ligand>
        <name>S-adenosyl-L-methionine</name>
        <dbReference type="ChEBI" id="CHEBI:59789"/>
    </ligand>
</feature>
<dbReference type="PANTHER" id="PTHR11727">
    <property type="entry name" value="DIMETHYLADENOSINE TRANSFERASE"/>
    <property type="match status" value="1"/>
</dbReference>